<dbReference type="PROSITE" id="PS51471">
    <property type="entry name" value="FE2OG_OXY"/>
    <property type="match status" value="1"/>
</dbReference>
<evidence type="ECO:0000256" key="1">
    <source>
        <dbReference type="RuleBase" id="RU003682"/>
    </source>
</evidence>
<dbReference type="OrthoDB" id="288590at2759"/>
<dbReference type="Proteomes" id="UP000193560">
    <property type="component" value="Unassembled WGS sequence"/>
</dbReference>
<dbReference type="Pfam" id="PF03171">
    <property type="entry name" value="2OG-FeII_Oxy"/>
    <property type="match status" value="1"/>
</dbReference>
<comment type="caution">
    <text evidence="3">The sequence shown here is derived from an EMBL/GenBank/DDBJ whole genome shotgun (WGS) entry which is preliminary data.</text>
</comment>
<dbReference type="PRINTS" id="PR00682">
    <property type="entry name" value="IPNSYNTHASE"/>
</dbReference>
<evidence type="ECO:0000259" key="2">
    <source>
        <dbReference type="PROSITE" id="PS51471"/>
    </source>
</evidence>
<dbReference type="Pfam" id="PF14226">
    <property type="entry name" value="DIOX_N"/>
    <property type="match status" value="1"/>
</dbReference>
<dbReference type="AlphaFoldDB" id="A0A1X2J1W4"/>
<dbReference type="InterPro" id="IPR026992">
    <property type="entry name" value="DIOX_N"/>
</dbReference>
<keyword evidence="1" id="KW-0408">Iron</keyword>
<dbReference type="STRING" id="90262.A0A1X2J1W4"/>
<dbReference type="InterPro" id="IPR005123">
    <property type="entry name" value="Oxoglu/Fe-dep_dioxygenase_dom"/>
</dbReference>
<dbReference type="PANTHER" id="PTHR47990">
    <property type="entry name" value="2-OXOGLUTARATE (2OG) AND FE(II)-DEPENDENT OXYGENASE SUPERFAMILY PROTEIN-RELATED"/>
    <property type="match status" value="1"/>
</dbReference>
<dbReference type="InterPro" id="IPR027443">
    <property type="entry name" value="IPNS-like_sf"/>
</dbReference>
<dbReference type="Gene3D" id="2.60.120.330">
    <property type="entry name" value="B-lactam Antibiotic, Isopenicillin N Synthase, Chain"/>
    <property type="match status" value="1"/>
</dbReference>
<comment type="similarity">
    <text evidence="1">Belongs to the iron/ascorbate-dependent oxidoreductase family.</text>
</comment>
<dbReference type="InterPro" id="IPR044861">
    <property type="entry name" value="IPNS-like_FE2OG_OXY"/>
</dbReference>
<gene>
    <name evidence="3" type="ORF">BCR42DRAFT_400964</name>
</gene>
<protein>
    <recommendedName>
        <fullName evidence="2">Fe2OG dioxygenase domain-containing protein</fullName>
    </recommendedName>
</protein>
<keyword evidence="1" id="KW-0479">Metal-binding</keyword>
<keyword evidence="1" id="KW-0560">Oxidoreductase</keyword>
<keyword evidence="4" id="KW-1185">Reference proteome</keyword>
<dbReference type="GO" id="GO:0046872">
    <property type="term" value="F:metal ion binding"/>
    <property type="evidence" value="ECO:0007669"/>
    <property type="project" value="UniProtKB-KW"/>
</dbReference>
<sequence>MVSKDIPEIPILDFEQYRPDDPKHQEATSAFLKDLYDTMHEVGFFYIRGHGVPLPLIQAALKSSAEFFDLPLNEKLEIAMANSPHYRGFTKLNGETTDFKQDNRETLDLGREYPKVPVDAPAYTNLRGPNQWPKQLPSFKPVILQLLESMHNVGLRILRAMAQSLGIKEDEFMAMFGDDLGMRMKLTYYPGMENKKDVPLQHGIGVGAHKDYGFLALLLQDEVGGLQVQLLDGRWIDAKPIKGTFVVNIGEIFEKLTKKRFIATTHRVLNNNEQNRYSIPLFLAPHNQCKIPQLTQFSPDENHRLDYKSDVAEDQLLQGDVYGENEFKGYRRSHVEVTRKWYYFDQDQQQWRRRPTPLSI</sequence>
<reference evidence="3 4" key="1">
    <citation type="submission" date="2016-07" db="EMBL/GenBank/DDBJ databases">
        <title>Pervasive Adenine N6-methylation of Active Genes in Fungi.</title>
        <authorList>
            <consortium name="DOE Joint Genome Institute"/>
            <person name="Mondo S.J."/>
            <person name="Dannebaum R.O."/>
            <person name="Kuo R.C."/>
            <person name="Labutti K."/>
            <person name="Haridas S."/>
            <person name="Kuo A."/>
            <person name="Salamov A."/>
            <person name="Ahrendt S.R."/>
            <person name="Lipzen A."/>
            <person name="Sullivan W."/>
            <person name="Andreopoulos W.B."/>
            <person name="Clum A."/>
            <person name="Lindquist E."/>
            <person name="Daum C."/>
            <person name="Ramamoorthy G.K."/>
            <person name="Gryganskyi A."/>
            <person name="Culley D."/>
            <person name="Magnuson J.K."/>
            <person name="James T.Y."/>
            <person name="O'Malley M.A."/>
            <person name="Stajich J.E."/>
            <person name="Spatafora J.W."/>
            <person name="Visel A."/>
            <person name="Grigoriev I.V."/>
        </authorList>
    </citation>
    <scope>NUCLEOTIDE SEQUENCE [LARGE SCALE GENOMIC DNA]</scope>
    <source>
        <strain evidence="3 4">NRRL 1336</strain>
    </source>
</reference>
<dbReference type="InterPro" id="IPR050231">
    <property type="entry name" value="Iron_ascorbate_oxido_reductase"/>
</dbReference>
<accession>A0A1X2J1W4</accession>
<proteinExistence type="inferred from homology"/>
<feature type="domain" description="Fe2OG dioxygenase" evidence="2">
    <location>
        <begin position="178"/>
        <end position="285"/>
    </location>
</feature>
<name>A0A1X2J1W4_9FUNG</name>
<dbReference type="SUPFAM" id="SSF51197">
    <property type="entry name" value="Clavaminate synthase-like"/>
    <property type="match status" value="1"/>
</dbReference>
<dbReference type="EMBL" id="MCGE01000001">
    <property type="protein sequence ID" value="ORZ25806.1"/>
    <property type="molecule type" value="Genomic_DNA"/>
</dbReference>
<evidence type="ECO:0000313" key="4">
    <source>
        <dbReference type="Proteomes" id="UP000193560"/>
    </source>
</evidence>
<evidence type="ECO:0000313" key="3">
    <source>
        <dbReference type="EMBL" id="ORZ25806.1"/>
    </source>
</evidence>
<dbReference type="GO" id="GO:0016491">
    <property type="term" value="F:oxidoreductase activity"/>
    <property type="evidence" value="ECO:0007669"/>
    <property type="project" value="UniProtKB-KW"/>
</dbReference>
<organism evidence="3 4">
    <name type="scientific">Absidia repens</name>
    <dbReference type="NCBI Taxonomy" id="90262"/>
    <lineage>
        <taxon>Eukaryota</taxon>
        <taxon>Fungi</taxon>
        <taxon>Fungi incertae sedis</taxon>
        <taxon>Mucoromycota</taxon>
        <taxon>Mucoromycotina</taxon>
        <taxon>Mucoromycetes</taxon>
        <taxon>Mucorales</taxon>
        <taxon>Cunninghamellaceae</taxon>
        <taxon>Absidia</taxon>
    </lineage>
</organism>